<feature type="domain" description="Glycosyl transferase family 1" evidence="6">
    <location>
        <begin position="252"/>
        <end position="427"/>
    </location>
</feature>
<sequence>MRIAFFNPQGNFDKNNSRLTEHQDFGGQLIYVREVAKELSKLGVFVDIFTRKIDDENWPEFKENIDSYDDTKNLRIIRIPFGGERFLRKELLWPYLKEFAEGIFKYYKNINQKPDFITTHYGDGGITGAIFEEITNIPFSFTAHSLGAQKIDKLGVNIHNFDSYDREYNFSIRIHAERTSMNRSAFNIVSTNLERFEQYAHPLYEEAIDINDDNKFEVISPGVNVNIFSSEKKEMDKEFWQKIEKYLSRDIKEKNKQYIVLSSRVDEKKNHLGAIRAYAKSKKLQQIANLVIFVRGLINSFEDINKLSEKEQKIIDEIKRIIEDYGLKGKVSLFDVPGQEELASAYRYFVKKNSIFVLPAFYEPFGLAPIEAAAVGLAIVATKNGGPMEAFDRGKYGVLIDPFDENNIADGMIEGLENFKKYSELGKKRVIENFTWEITAKKYLERIEKYLKNPIKKINYLEIPKFFFNKEKNIDKKIILEYLHNKNAL</sequence>
<dbReference type="Pfam" id="PF00862">
    <property type="entry name" value="GT-B_Sucrose_synth"/>
    <property type="match status" value="1"/>
</dbReference>
<dbReference type="InterPro" id="IPR044161">
    <property type="entry name" value="SPS"/>
</dbReference>
<reference evidence="8" key="1">
    <citation type="submission" date="2016-11" db="EMBL/GenBank/DDBJ databases">
        <authorList>
            <person name="Varghese N."/>
            <person name="Submissions S."/>
        </authorList>
    </citation>
    <scope>NUCLEOTIDE SEQUENCE [LARGE SCALE GENOMIC DNA]</scope>
    <source>
        <strain evidence="8">DSM 16785</strain>
    </source>
</reference>
<feature type="domain" description="Sucrose synthase first GT-B" evidence="7">
    <location>
        <begin position="3"/>
        <end position="246"/>
    </location>
</feature>
<dbReference type="EC" id="2.4.1.14" evidence="2"/>
<comment type="caution">
    <text evidence="8">The sequence shown here is derived from an EMBL/GenBank/DDBJ whole genome shotgun (WGS) entry which is preliminary data.</text>
</comment>
<protein>
    <recommendedName>
        <fullName evidence="2">sucrose-phosphate synthase</fullName>
        <ecNumber evidence="2">2.4.1.14</ecNumber>
    </recommendedName>
</protein>
<dbReference type="PANTHER" id="PTHR46039:SF5">
    <property type="entry name" value="SUCROSE-PHOSPHATE SYNTHASE 3-RELATED"/>
    <property type="match status" value="1"/>
</dbReference>
<evidence type="ECO:0000259" key="7">
    <source>
        <dbReference type="Pfam" id="PF00862"/>
    </source>
</evidence>
<dbReference type="InterPro" id="IPR000368">
    <property type="entry name" value="Sucrose_synth_GT-B1"/>
</dbReference>
<dbReference type="EMBL" id="FQUI01000001">
    <property type="protein sequence ID" value="SHE27315.1"/>
    <property type="molecule type" value="Genomic_DNA"/>
</dbReference>
<dbReference type="PANTHER" id="PTHR46039">
    <property type="entry name" value="SUCROSE-PHOSPHATE SYNTHASE 3-RELATED"/>
    <property type="match status" value="1"/>
</dbReference>
<dbReference type="STRING" id="1122195.SAMN02745164_00038"/>
<dbReference type="Pfam" id="PF00534">
    <property type="entry name" value="Glycos_transf_1"/>
    <property type="match status" value="1"/>
</dbReference>
<dbReference type="OrthoDB" id="9795068at2"/>
<evidence type="ECO:0000259" key="6">
    <source>
        <dbReference type="Pfam" id="PF00534"/>
    </source>
</evidence>
<accession>A0A1M4S540</accession>
<comment type="similarity">
    <text evidence="1">Belongs to the glycosyltransferase 1 family.</text>
</comment>
<gene>
    <name evidence="8" type="ORF">SAMN02745164_00038</name>
</gene>
<evidence type="ECO:0000256" key="3">
    <source>
        <dbReference type="ARBA" id="ARBA00022676"/>
    </source>
</evidence>
<dbReference type="Proteomes" id="UP000184334">
    <property type="component" value="Unassembled WGS sequence"/>
</dbReference>
<evidence type="ECO:0000313" key="8">
    <source>
        <dbReference type="EMBL" id="SHE27315.1"/>
    </source>
</evidence>
<proteinExistence type="inferred from homology"/>
<dbReference type="AlphaFoldDB" id="A0A1M4S540"/>
<evidence type="ECO:0000256" key="5">
    <source>
        <dbReference type="ARBA" id="ARBA00047471"/>
    </source>
</evidence>
<keyword evidence="3" id="KW-0328">Glycosyltransferase</keyword>
<keyword evidence="4" id="KW-0808">Transferase</keyword>
<dbReference type="Gene3D" id="3.40.50.2000">
    <property type="entry name" value="Glycogen Phosphorylase B"/>
    <property type="match status" value="2"/>
</dbReference>
<name>A0A1M4S540_MARH1</name>
<evidence type="ECO:0000313" key="9">
    <source>
        <dbReference type="Proteomes" id="UP000184334"/>
    </source>
</evidence>
<evidence type="ECO:0000256" key="4">
    <source>
        <dbReference type="ARBA" id="ARBA00022679"/>
    </source>
</evidence>
<dbReference type="SUPFAM" id="SSF53756">
    <property type="entry name" value="UDP-Glycosyltransferase/glycogen phosphorylase"/>
    <property type="match status" value="1"/>
</dbReference>
<comment type="catalytic activity">
    <reaction evidence="5">
        <text>beta-D-fructose 6-phosphate + UDP-alpha-D-glucose = sucrose 6(F)-phosphate + UDP + H(+)</text>
        <dbReference type="Rhea" id="RHEA:22172"/>
        <dbReference type="ChEBI" id="CHEBI:15378"/>
        <dbReference type="ChEBI" id="CHEBI:57634"/>
        <dbReference type="ChEBI" id="CHEBI:57723"/>
        <dbReference type="ChEBI" id="CHEBI:58223"/>
        <dbReference type="ChEBI" id="CHEBI:58885"/>
        <dbReference type="EC" id="2.4.1.14"/>
    </reaction>
</comment>
<keyword evidence="9" id="KW-1185">Reference proteome</keyword>
<dbReference type="GO" id="GO:0046524">
    <property type="term" value="F:sucrose-phosphate synthase activity"/>
    <property type="evidence" value="ECO:0007669"/>
    <property type="project" value="UniProtKB-EC"/>
</dbReference>
<organism evidence="8 9">
    <name type="scientific">Marinitoga hydrogenitolerans (strain DSM 16785 / JCM 12826 / AT1271)</name>
    <dbReference type="NCBI Taxonomy" id="1122195"/>
    <lineage>
        <taxon>Bacteria</taxon>
        <taxon>Thermotogati</taxon>
        <taxon>Thermotogota</taxon>
        <taxon>Thermotogae</taxon>
        <taxon>Petrotogales</taxon>
        <taxon>Petrotogaceae</taxon>
        <taxon>Marinitoga</taxon>
    </lineage>
</organism>
<dbReference type="RefSeq" id="WP_072862164.1">
    <property type="nucleotide sequence ID" value="NZ_FQUI01000001.1"/>
</dbReference>
<evidence type="ECO:0000256" key="1">
    <source>
        <dbReference type="ARBA" id="ARBA00006530"/>
    </source>
</evidence>
<evidence type="ECO:0000256" key="2">
    <source>
        <dbReference type="ARBA" id="ARBA00012536"/>
    </source>
</evidence>
<dbReference type="InterPro" id="IPR001296">
    <property type="entry name" value="Glyco_trans_1"/>
</dbReference>